<comment type="caution">
    <text evidence="1">The sequence shown here is derived from an EMBL/GenBank/DDBJ whole genome shotgun (WGS) entry which is preliminary data.</text>
</comment>
<dbReference type="AlphaFoldDB" id="A0A811V4Y9"/>
<protein>
    <submittedName>
        <fullName evidence="1">(Mediterranean fruit fly) hypothetical protein</fullName>
    </submittedName>
</protein>
<dbReference type="Proteomes" id="UP000606786">
    <property type="component" value="Unassembled WGS sequence"/>
</dbReference>
<organism evidence="1 2">
    <name type="scientific">Ceratitis capitata</name>
    <name type="common">Mediterranean fruit fly</name>
    <name type="synonym">Tephritis capitata</name>
    <dbReference type="NCBI Taxonomy" id="7213"/>
    <lineage>
        <taxon>Eukaryota</taxon>
        <taxon>Metazoa</taxon>
        <taxon>Ecdysozoa</taxon>
        <taxon>Arthropoda</taxon>
        <taxon>Hexapoda</taxon>
        <taxon>Insecta</taxon>
        <taxon>Pterygota</taxon>
        <taxon>Neoptera</taxon>
        <taxon>Endopterygota</taxon>
        <taxon>Diptera</taxon>
        <taxon>Brachycera</taxon>
        <taxon>Muscomorpha</taxon>
        <taxon>Tephritoidea</taxon>
        <taxon>Tephritidae</taxon>
        <taxon>Ceratitis</taxon>
        <taxon>Ceratitis</taxon>
    </lineage>
</organism>
<dbReference type="EMBL" id="CAJHJT010000034">
    <property type="protein sequence ID" value="CAD7006509.1"/>
    <property type="molecule type" value="Genomic_DNA"/>
</dbReference>
<gene>
    <name evidence="1" type="ORF">CCAP1982_LOCUS14823</name>
</gene>
<reference evidence="1" key="1">
    <citation type="submission" date="2020-11" db="EMBL/GenBank/DDBJ databases">
        <authorList>
            <person name="Whitehead M."/>
        </authorList>
    </citation>
    <scope>NUCLEOTIDE SEQUENCE</scope>
    <source>
        <strain evidence="1">EGII</strain>
    </source>
</reference>
<sequence>MHCDEILYGNNEKENYFPFVEQCDQKDKQTQDIPSAQSGVQGKCVKMRHARGAILFAFARRQLSER</sequence>
<evidence type="ECO:0000313" key="1">
    <source>
        <dbReference type="EMBL" id="CAD7006509.1"/>
    </source>
</evidence>
<keyword evidence="2" id="KW-1185">Reference proteome</keyword>
<proteinExistence type="predicted"/>
<evidence type="ECO:0000313" key="2">
    <source>
        <dbReference type="Proteomes" id="UP000606786"/>
    </source>
</evidence>
<name>A0A811V4Y9_CERCA</name>
<accession>A0A811V4Y9</accession>